<dbReference type="EMBL" id="JACIEM010000001">
    <property type="protein sequence ID" value="MBB4002505.1"/>
    <property type="molecule type" value="Genomic_DNA"/>
</dbReference>
<comment type="caution">
    <text evidence="2">The sequence shown here is derived from an EMBL/GenBank/DDBJ whole genome shotgun (WGS) entry which is preliminary data.</text>
</comment>
<dbReference type="AlphaFoldDB" id="A0A7W6MP11"/>
<keyword evidence="3" id="KW-1185">Reference proteome</keyword>
<dbReference type="InterPro" id="IPR002645">
    <property type="entry name" value="STAS_dom"/>
</dbReference>
<dbReference type="Gene3D" id="3.30.750.24">
    <property type="entry name" value="STAS domain"/>
    <property type="match status" value="1"/>
</dbReference>
<dbReference type="PROSITE" id="PS50801">
    <property type="entry name" value="STAS"/>
    <property type="match status" value="1"/>
</dbReference>
<protein>
    <submittedName>
        <fullName evidence="2">Chemotaxis protein CheX</fullName>
    </submittedName>
</protein>
<dbReference type="InterPro" id="IPR058548">
    <property type="entry name" value="MlaB-like_STAS"/>
</dbReference>
<evidence type="ECO:0000313" key="2">
    <source>
        <dbReference type="EMBL" id="MBB4002505.1"/>
    </source>
</evidence>
<evidence type="ECO:0000313" key="3">
    <source>
        <dbReference type="Proteomes" id="UP000588647"/>
    </source>
</evidence>
<accession>A0A7W6MP11</accession>
<feature type="domain" description="STAS" evidence="1">
    <location>
        <begin position="13"/>
        <end position="100"/>
    </location>
</feature>
<dbReference type="InterPro" id="IPR036513">
    <property type="entry name" value="STAS_dom_sf"/>
</dbReference>
<dbReference type="Proteomes" id="UP000588647">
    <property type="component" value="Unassembled WGS sequence"/>
</dbReference>
<evidence type="ECO:0000259" key="1">
    <source>
        <dbReference type="PROSITE" id="PS50801"/>
    </source>
</evidence>
<dbReference type="RefSeq" id="WP_183206945.1">
    <property type="nucleotide sequence ID" value="NZ_JAAAMM010000001.1"/>
</dbReference>
<gene>
    <name evidence="2" type="ORF">GGR03_001552</name>
</gene>
<dbReference type="Pfam" id="PF13466">
    <property type="entry name" value="STAS_2"/>
    <property type="match status" value="1"/>
</dbReference>
<dbReference type="SUPFAM" id="SSF52091">
    <property type="entry name" value="SpoIIaa-like"/>
    <property type="match status" value="1"/>
</dbReference>
<name>A0A7W6MP11_9HYPH</name>
<sequence>MARRPTSLKPAAIDLSAVLDLKAAGPLCDQLVELRGKPIVLDASGVSKVGGQCVQVLLAAAATWQADAVSFKIAEPSEAFRNSVELMGLSGTLSDRDTAA</sequence>
<proteinExistence type="predicted"/>
<organism evidence="2 3">
    <name type="scientific">Aurantimonas endophytica</name>
    <dbReference type="NCBI Taxonomy" id="1522175"/>
    <lineage>
        <taxon>Bacteria</taxon>
        <taxon>Pseudomonadati</taxon>
        <taxon>Pseudomonadota</taxon>
        <taxon>Alphaproteobacteria</taxon>
        <taxon>Hyphomicrobiales</taxon>
        <taxon>Aurantimonadaceae</taxon>
        <taxon>Aurantimonas</taxon>
    </lineage>
</organism>
<reference evidence="2 3" key="1">
    <citation type="submission" date="2020-08" db="EMBL/GenBank/DDBJ databases">
        <title>Genomic Encyclopedia of Type Strains, Phase IV (KMG-IV): sequencing the most valuable type-strain genomes for metagenomic binning, comparative biology and taxonomic classification.</title>
        <authorList>
            <person name="Goeker M."/>
        </authorList>
    </citation>
    <scope>NUCLEOTIDE SEQUENCE [LARGE SCALE GENOMIC DNA]</scope>
    <source>
        <strain evidence="2 3">DSM 103570</strain>
    </source>
</reference>